<dbReference type="EMBL" id="JBHRZG010000024">
    <property type="protein sequence ID" value="MFC3835511.1"/>
    <property type="molecule type" value="Genomic_DNA"/>
</dbReference>
<gene>
    <name evidence="2" type="ORF">ACFOSB_21825</name>
</gene>
<sequence length="191" mass="21112">MPPSNPTLNPSALTPPAILSTARLRLVPLGPVHLDDTLAVLANRDFMRLTGTHATFTRDQVAAFLHRIGSAADRADWAILHATGGAYVGEAVLNQLDADNLSMNYRITLQASGDVNRGYGTEVTRAVLAYAFDVIGLHRVSLGVYAFNRRARRVYEKCGFIHEGTERHALWWDGAWIDQHRMAILHSDPRS</sequence>
<dbReference type="SUPFAM" id="SSF55729">
    <property type="entry name" value="Acyl-CoA N-acyltransferases (Nat)"/>
    <property type="match status" value="1"/>
</dbReference>
<name>A0ABV7ZGQ7_9DEIO</name>
<dbReference type="RefSeq" id="WP_322474513.1">
    <property type="nucleotide sequence ID" value="NZ_JBHRZG010000024.1"/>
</dbReference>
<organism evidence="2 3">
    <name type="scientific">Deinococcus rufus</name>
    <dbReference type="NCBI Taxonomy" id="2136097"/>
    <lineage>
        <taxon>Bacteria</taxon>
        <taxon>Thermotogati</taxon>
        <taxon>Deinococcota</taxon>
        <taxon>Deinococci</taxon>
        <taxon>Deinococcales</taxon>
        <taxon>Deinococcaceae</taxon>
        <taxon>Deinococcus</taxon>
    </lineage>
</organism>
<accession>A0ABV7ZGQ7</accession>
<dbReference type="PANTHER" id="PTHR43792">
    <property type="entry name" value="GNAT FAMILY, PUTATIVE (AFU_ORTHOLOGUE AFUA_3G00765)-RELATED-RELATED"/>
    <property type="match status" value="1"/>
</dbReference>
<dbReference type="InterPro" id="IPR000182">
    <property type="entry name" value="GNAT_dom"/>
</dbReference>
<feature type="domain" description="N-acetyltransferase" evidence="1">
    <location>
        <begin position="36"/>
        <end position="183"/>
    </location>
</feature>
<protein>
    <submittedName>
        <fullName evidence="2">GNAT family protein</fullName>
    </submittedName>
</protein>
<evidence type="ECO:0000313" key="3">
    <source>
        <dbReference type="Proteomes" id="UP001595803"/>
    </source>
</evidence>
<dbReference type="Gene3D" id="3.40.630.30">
    <property type="match status" value="1"/>
</dbReference>
<dbReference type="PROSITE" id="PS51186">
    <property type="entry name" value="GNAT"/>
    <property type="match status" value="1"/>
</dbReference>
<dbReference type="InterPro" id="IPR016181">
    <property type="entry name" value="Acyl_CoA_acyltransferase"/>
</dbReference>
<reference evidence="3" key="1">
    <citation type="journal article" date="2019" name="Int. J. Syst. Evol. Microbiol.">
        <title>The Global Catalogue of Microorganisms (GCM) 10K type strain sequencing project: providing services to taxonomists for standard genome sequencing and annotation.</title>
        <authorList>
            <consortium name="The Broad Institute Genomics Platform"/>
            <consortium name="The Broad Institute Genome Sequencing Center for Infectious Disease"/>
            <person name="Wu L."/>
            <person name="Ma J."/>
        </authorList>
    </citation>
    <scope>NUCLEOTIDE SEQUENCE [LARGE SCALE GENOMIC DNA]</scope>
    <source>
        <strain evidence="3">CCTCC AB 2017081</strain>
    </source>
</reference>
<keyword evidence="3" id="KW-1185">Reference proteome</keyword>
<dbReference type="Pfam" id="PF13302">
    <property type="entry name" value="Acetyltransf_3"/>
    <property type="match status" value="1"/>
</dbReference>
<comment type="caution">
    <text evidence="2">The sequence shown here is derived from an EMBL/GenBank/DDBJ whole genome shotgun (WGS) entry which is preliminary data.</text>
</comment>
<dbReference type="Proteomes" id="UP001595803">
    <property type="component" value="Unassembled WGS sequence"/>
</dbReference>
<evidence type="ECO:0000259" key="1">
    <source>
        <dbReference type="PROSITE" id="PS51186"/>
    </source>
</evidence>
<evidence type="ECO:0000313" key="2">
    <source>
        <dbReference type="EMBL" id="MFC3835511.1"/>
    </source>
</evidence>
<proteinExistence type="predicted"/>
<dbReference type="InterPro" id="IPR051531">
    <property type="entry name" value="N-acetyltransferase"/>
</dbReference>